<organism evidence="1 2">
    <name type="scientific">Infirmifilum uzonense</name>
    <dbReference type="NCBI Taxonomy" id="1550241"/>
    <lineage>
        <taxon>Archaea</taxon>
        <taxon>Thermoproteota</taxon>
        <taxon>Thermoprotei</taxon>
        <taxon>Thermofilales</taxon>
        <taxon>Thermofilaceae</taxon>
        <taxon>Infirmifilum</taxon>
    </lineage>
</organism>
<dbReference type="AlphaFoldDB" id="A0A0F7FHV8"/>
<evidence type="ECO:0008006" key="3">
    <source>
        <dbReference type="Google" id="ProtNLM"/>
    </source>
</evidence>
<dbReference type="HOGENOM" id="CLU_1399804_0_0_2"/>
<dbReference type="OrthoDB" id="380020at2157"/>
<dbReference type="Proteomes" id="UP000067434">
    <property type="component" value="Chromosome"/>
</dbReference>
<reference evidence="1 2" key="1">
    <citation type="journal article" date="2015" name="Stand. Genomic Sci.">
        <title>Complete genome sequence of and proposal of Thermofilum uzonense sp. nov. a novel hyperthermophilic crenarchaeon and emended description of the genus Thermofilum.</title>
        <authorList>
            <person name="Toshchakov S.V."/>
            <person name="Korzhenkov A.A."/>
            <person name="Samarov N.I."/>
            <person name="Mazunin I.O."/>
            <person name="Mozhey O.I."/>
            <person name="Shmyr I.S."/>
            <person name="Derbikova K.S."/>
            <person name="Taranov E.A."/>
            <person name="Dominova I.N."/>
            <person name="Bonch-Osmolovskaya E.A."/>
            <person name="Patrushev M.V."/>
            <person name="Podosokorskaya O.A."/>
            <person name="Kublanov I.V."/>
        </authorList>
    </citation>
    <scope>NUCLEOTIDE SEQUENCE [LARGE SCALE GENOMIC DNA]</scope>
    <source>
        <strain evidence="1 2">1807-2</strain>
    </source>
</reference>
<dbReference type="PATRIC" id="fig|1550241.5.peg.1297"/>
<dbReference type="STRING" id="1550241.MA03_06245"/>
<sequence>MRGVVLSEINDKRLLEKIVKKDVYDARETRIGIIWKIYIAKKTKQPLKVVIKKTTGEIMEVSPDRLRISGKKIVLISDAYEGAVAVIEKIWEIAQELKKIKNELLLLAERHLVLRELTYEQYVEERKALEKKRLMLKLEAYTLLDTLNYLIESEGLQLSEDDEKRLFYSLDVLKNSFPIISFEKLQEVFKYSRT</sequence>
<gene>
    <name evidence="1" type="ORF">MA03_06245</name>
</gene>
<dbReference type="KEGG" id="thf:MA03_06245"/>
<dbReference type="EMBL" id="CP009961">
    <property type="protein sequence ID" value="AKG38927.1"/>
    <property type="molecule type" value="Genomic_DNA"/>
</dbReference>
<name>A0A0F7FHV8_9CREN</name>
<dbReference type="RefSeq" id="WP_052884438.1">
    <property type="nucleotide sequence ID" value="NZ_CP009961.1"/>
</dbReference>
<dbReference type="GeneID" id="25401814"/>
<keyword evidence="2" id="KW-1185">Reference proteome</keyword>
<evidence type="ECO:0000313" key="2">
    <source>
        <dbReference type="Proteomes" id="UP000067434"/>
    </source>
</evidence>
<protein>
    <recommendedName>
        <fullName evidence="3">PRC-barrel domain-containing protein</fullName>
    </recommendedName>
</protein>
<proteinExistence type="predicted"/>
<accession>A0A0F7FHV8</accession>
<evidence type="ECO:0000313" key="1">
    <source>
        <dbReference type="EMBL" id="AKG38927.1"/>
    </source>
</evidence>